<dbReference type="AlphaFoldDB" id="A0AAE1D311"/>
<evidence type="ECO:0000313" key="1">
    <source>
        <dbReference type="EMBL" id="KAK3754899.1"/>
    </source>
</evidence>
<dbReference type="Proteomes" id="UP001283361">
    <property type="component" value="Unassembled WGS sequence"/>
</dbReference>
<reference evidence="1" key="1">
    <citation type="journal article" date="2023" name="G3 (Bethesda)">
        <title>A reference genome for the long-term kleptoplast-retaining sea slug Elysia crispata morphotype clarki.</title>
        <authorList>
            <person name="Eastman K.E."/>
            <person name="Pendleton A.L."/>
            <person name="Shaikh M.A."/>
            <person name="Suttiyut T."/>
            <person name="Ogas R."/>
            <person name="Tomko P."/>
            <person name="Gavelis G."/>
            <person name="Widhalm J.R."/>
            <person name="Wisecaver J.H."/>
        </authorList>
    </citation>
    <scope>NUCLEOTIDE SEQUENCE</scope>
    <source>
        <strain evidence="1">ECLA1</strain>
    </source>
</reference>
<accession>A0AAE1D311</accession>
<evidence type="ECO:0008006" key="3">
    <source>
        <dbReference type="Google" id="ProtNLM"/>
    </source>
</evidence>
<protein>
    <recommendedName>
        <fullName evidence="3">OTU domain-containing protein</fullName>
    </recommendedName>
</protein>
<organism evidence="1 2">
    <name type="scientific">Elysia crispata</name>
    <name type="common">lettuce slug</name>
    <dbReference type="NCBI Taxonomy" id="231223"/>
    <lineage>
        <taxon>Eukaryota</taxon>
        <taxon>Metazoa</taxon>
        <taxon>Spiralia</taxon>
        <taxon>Lophotrochozoa</taxon>
        <taxon>Mollusca</taxon>
        <taxon>Gastropoda</taxon>
        <taxon>Heterobranchia</taxon>
        <taxon>Euthyneura</taxon>
        <taxon>Panpulmonata</taxon>
        <taxon>Sacoglossa</taxon>
        <taxon>Placobranchoidea</taxon>
        <taxon>Plakobranchidae</taxon>
        <taxon>Elysia</taxon>
    </lineage>
</organism>
<name>A0AAE1D311_9GAST</name>
<proteinExistence type="predicted"/>
<gene>
    <name evidence="1" type="ORF">RRG08_020812</name>
</gene>
<comment type="caution">
    <text evidence="1">The sequence shown here is derived from an EMBL/GenBank/DDBJ whole genome shotgun (WGS) entry which is preliminary data.</text>
</comment>
<evidence type="ECO:0000313" key="2">
    <source>
        <dbReference type="Proteomes" id="UP001283361"/>
    </source>
</evidence>
<dbReference type="EMBL" id="JAWDGP010005627">
    <property type="protein sequence ID" value="KAK3754899.1"/>
    <property type="molecule type" value="Genomic_DNA"/>
</dbReference>
<sequence length="189" mass="22356">MTEKERLQIRKQTRARQKAFRQCLCEVCLNPMLKVKVLNKKLPESKRLESLRDIEWVSEWKSVKEWERACKYKVKLQQQIVSERENTLNNAFLKDDIGLEHLFPVYIDSDGNCMLRSTNLALFCTEEHHVEIKSRICIESVLNKNHYLNLPHTDFEMLRTLSECEGDNISDIFQDEIMSVCRLGTYMVL</sequence>
<keyword evidence="2" id="KW-1185">Reference proteome</keyword>